<evidence type="ECO:0000313" key="2">
    <source>
        <dbReference type="EMBL" id="RKO82927.1"/>
    </source>
</evidence>
<evidence type="ECO:0000313" key="3">
    <source>
        <dbReference type="Proteomes" id="UP000269721"/>
    </source>
</evidence>
<keyword evidence="1" id="KW-0812">Transmembrane</keyword>
<dbReference type="AlphaFoldDB" id="A0A4V1IPG0"/>
<dbReference type="EMBL" id="ML001902">
    <property type="protein sequence ID" value="RKO82927.1"/>
    <property type="molecule type" value="Genomic_DNA"/>
</dbReference>
<feature type="transmembrane region" description="Helical" evidence="1">
    <location>
        <begin position="240"/>
        <end position="259"/>
    </location>
</feature>
<feature type="transmembrane region" description="Helical" evidence="1">
    <location>
        <begin position="319"/>
        <end position="336"/>
    </location>
</feature>
<keyword evidence="1" id="KW-1133">Transmembrane helix</keyword>
<reference evidence="3" key="1">
    <citation type="journal article" date="2018" name="Nat. Microbiol.">
        <title>Leveraging single-cell genomics to expand the fungal tree of life.</title>
        <authorList>
            <person name="Ahrendt S.R."/>
            <person name="Quandt C.A."/>
            <person name="Ciobanu D."/>
            <person name="Clum A."/>
            <person name="Salamov A."/>
            <person name="Andreopoulos B."/>
            <person name="Cheng J.F."/>
            <person name="Woyke T."/>
            <person name="Pelin A."/>
            <person name="Henrissat B."/>
            <person name="Reynolds N.K."/>
            <person name="Benny G.L."/>
            <person name="Smith M.E."/>
            <person name="James T.Y."/>
            <person name="Grigoriev I.V."/>
        </authorList>
    </citation>
    <scope>NUCLEOTIDE SEQUENCE [LARGE SCALE GENOMIC DNA]</scope>
</reference>
<feature type="transmembrane region" description="Helical" evidence="1">
    <location>
        <begin position="271"/>
        <end position="288"/>
    </location>
</feature>
<organism evidence="2 3">
    <name type="scientific">Blyttiomyces helicus</name>
    <dbReference type="NCBI Taxonomy" id="388810"/>
    <lineage>
        <taxon>Eukaryota</taxon>
        <taxon>Fungi</taxon>
        <taxon>Fungi incertae sedis</taxon>
        <taxon>Chytridiomycota</taxon>
        <taxon>Chytridiomycota incertae sedis</taxon>
        <taxon>Chytridiomycetes</taxon>
        <taxon>Chytridiomycetes incertae sedis</taxon>
        <taxon>Blyttiomyces</taxon>
    </lineage>
</organism>
<keyword evidence="3" id="KW-1185">Reference proteome</keyword>
<feature type="non-terminal residue" evidence="2">
    <location>
        <position position="348"/>
    </location>
</feature>
<dbReference type="Proteomes" id="UP000269721">
    <property type="component" value="Unassembled WGS sequence"/>
</dbReference>
<name>A0A4V1IPG0_9FUNG</name>
<sequence length="348" mass="38260">MLADPTSPTCTAEPCPTCPSPRFPTQLHPLGFQRKTSRQGSRRGPLQSVYVGIELEKERDDPCYCVYVHDGFCAAMRCDPRGPHKQTSSVHNKTIAFPLVAFLHQPHIVGINHPSSNHPLTPNTQMNPAAIAAPLLPAKSSEKAPASTNCEPLIPTATANSCMLPFRAPRSWVAECGVSRIDFPMHSMKPKIDPPLPQPDEIRRMYLLHALVEVAEGALFATITEKCVTSEAVMEADPNHIWLILSMIPLLMWPLAMYAHRAFRAATTSTTALFWYLATLTIVGLVLLEHDMKLTNPAALSILYYIAKTEGVKLNPAPYLWYGTWVAGGLLVLVAVSDVHGVKGKWNV</sequence>
<protein>
    <submittedName>
        <fullName evidence="2">Uncharacterized protein</fullName>
    </submittedName>
</protein>
<evidence type="ECO:0000256" key="1">
    <source>
        <dbReference type="SAM" id="Phobius"/>
    </source>
</evidence>
<proteinExistence type="predicted"/>
<keyword evidence="1" id="KW-0472">Membrane</keyword>
<gene>
    <name evidence="2" type="ORF">BDK51DRAFT_30542</name>
</gene>
<accession>A0A4V1IPG0</accession>